<dbReference type="EMBL" id="JAPMKV010000010">
    <property type="protein sequence ID" value="MCX7445869.1"/>
    <property type="molecule type" value="Genomic_DNA"/>
</dbReference>
<evidence type="ECO:0000259" key="6">
    <source>
        <dbReference type="PROSITE" id="PS51900"/>
    </source>
</evidence>
<dbReference type="PROSITE" id="PS51900">
    <property type="entry name" value="CB"/>
    <property type="match status" value="1"/>
</dbReference>
<gene>
    <name evidence="7" type="ORF">OS125_11565</name>
</gene>
<evidence type="ECO:0000256" key="2">
    <source>
        <dbReference type="ARBA" id="ARBA00023125"/>
    </source>
</evidence>
<dbReference type="RefSeq" id="WP_267186890.1">
    <property type="nucleotide sequence ID" value="NZ_JAPMKV010000010.1"/>
</dbReference>
<dbReference type="SUPFAM" id="SSF56349">
    <property type="entry name" value="DNA breaking-rejoining enzymes"/>
    <property type="match status" value="1"/>
</dbReference>
<evidence type="ECO:0000313" key="8">
    <source>
        <dbReference type="Proteomes" id="UP001081709"/>
    </source>
</evidence>
<dbReference type="InterPro" id="IPR002104">
    <property type="entry name" value="Integrase_catalytic"/>
</dbReference>
<evidence type="ECO:0000313" key="7">
    <source>
        <dbReference type="EMBL" id="MCX7445869.1"/>
    </source>
</evidence>
<dbReference type="Gene3D" id="1.10.150.130">
    <property type="match status" value="1"/>
</dbReference>
<feature type="domain" description="Core-binding (CB)" evidence="6">
    <location>
        <begin position="65"/>
        <end position="141"/>
    </location>
</feature>
<keyword evidence="8" id="KW-1185">Reference proteome</keyword>
<sequence>MSIQRRPKTGKDKNGKVRWVARYRDASGREHSKTFGTKTDAKNWEAEQLRALRSGTWIDPIHRQSTVGDLVRDYRDSAARPKTREAWTTYYNALGELYDVPVGKLTAGMIRKWVAGRSEVWAPRTLSNAIAFLNTVLNKAMEDGVIAVNPGKGIRVSVPSKRLSADDVPAPADVMRLIRAVEDGRLCSHNRVERAAMVRLAAATGMRRGELLGLRPCDVNELAGTITVGQQRGNNPLKTQSSYRVISVDSVTMAAILAVSGERYIFESLGYGAAQKIMDRAHETGLWPRRWTFHSLRHFHATQLLSAGVPVKAVSARLGHSSAAMTLDVYAHLLPADDALAAGIVGDLLRDNCGMEGRGDGGLRAVK</sequence>
<dbReference type="InterPro" id="IPR013762">
    <property type="entry name" value="Integrase-like_cat_sf"/>
</dbReference>
<evidence type="ECO:0000256" key="3">
    <source>
        <dbReference type="ARBA" id="ARBA00023172"/>
    </source>
</evidence>
<organism evidence="7 8">
    <name type="scientific">Corynebacterium pygosceleis</name>
    <dbReference type="NCBI Taxonomy" id="2800406"/>
    <lineage>
        <taxon>Bacteria</taxon>
        <taxon>Bacillati</taxon>
        <taxon>Actinomycetota</taxon>
        <taxon>Actinomycetes</taxon>
        <taxon>Mycobacteriales</taxon>
        <taxon>Corynebacteriaceae</taxon>
        <taxon>Corynebacterium</taxon>
    </lineage>
</organism>
<feature type="domain" description="Tyr recombinase" evidence="5">
    <location>
        <begin position="158"/>
        <end position="343"/>
    </location>
</feature>
<protein>
    <submittedName>
        <fullName evidence="7">Tyrosine-type recombinase/integrase</fullName>
    </submittedName>
</protein>
<keyword evidence="3" id="KW-0233">DNA recombination</keyword>
<accession>A0ABT3WX35</accession>
<dbReference type="Pfam" id="PF00589">
    <property type="entry name" value="Phage_integrase"/>
    <property type="match status" value="1"/>
</dbReference>
<dbReference type="PANTHER" id="PTHR30349:SF64">
    <property type="entry name" value="PROPHAGE INTEGRASE INTD-RELATED"/>
    <property type="match status" value="1"/>
</dbReference>
<comment type="similarity">
    <text evidence="1">Belongs to the 'phage' integrase family.</text>
</comment>
<reference evidence="7" key="1">
    <citation type="submission" date="2022-11" db="EMBL/GenBank/DDBJ databases">
        <title>Corynebacterium sp. isolated from Penguins.</title>
        <authorList>
            <person name="Sedlar K."/>
            <person name="Svec P."/>
        </authorList>
    </citation>
    <scope>NUCLEOTIDE SEQUENCE</scope>
    <source>
        <strain evidence="7">P7003</strain>
    </source>
</reference>
<dbReference type="InterPro" id="IPR050090">
    <property type="entry name" value="Tyrosine_recombinase_XerCD"/>
</dbReference>
<name>A0ABT3WX35_9CORY</name>
<evidence type="ECO:0000256" key="4">
    <source>
        <dbReference type="PROSITE-ProRule" id="PRU01248"/>
    </source>
</evidence>
<dbReference type="Gene3D" id="1.10.443.10">
    <property type="entry name" value="Intergrase catalytic core"/>
    <property type="match status" value="1"/>
</dbReference>
<dbReference type="InterPro" id="IPR010998">
    <property type="entry name" value="Integrase_recombinase_N"/>
</dbReference>
<comment type="caution">
    <text evidence="7">The sequence shown here is derived from an EMBL/GenBank/DDBJ whole genome shotgun (WGS) entry which is preliminary data.</text>
</comment>
<evidence type="ECO:0000259" key="5">
    <source>
        <dbReference type="PROSITE" id="PS51898"/>
    </source>
</evidence>
<evidence type="ECO:0000256" key="1">
    <source>
        <dbReference type="ARBA" id="ARBA00008857"/>
    </source>
</evidence>
<dbReference type="InterPro" id="IPR044068">
    <property type="entry name" value="CB"/>
</dbReference>
<dbReference type="PROSITE" id="PS51898">
    <property type="entry name" value="TYR_RECOMBINASE"/>
    <property type="match status" value="1"/>
</dbReference>
<dbReference type="InterPro" id="IPR011010">
    <property type="entry name" value="DNA_brk_join_enz"/>
</dbReference>
<keyword evidence="2 4" id="KW-0238">DNA-binding</keyword>
<dbReference type="Proteomes" id="UP001081709">
    <property type="component" value="Unassembled WGS sequence"/>
</dbReference>
<dbReference type="PANTHER" id="PTHR30349">
    <property type="entry name" value="PHAGE INTEGRASE-RELATED"/>
    <property type="match status" value="1"/>
</dbReference>
<dbReference type="CDD" id="cd01189">
    <property type="entry name" value="INT_ICEBs1_C_like"/>
    <property type="match status" value="1"/>
</dbReference>
<proteinExistence type="inferred from homology"/>